<dbReference type="GeneID" id="20675134"/>
<dbReference type="HOGENOM" id="CLU_829138_0_0_1"/>
<dbReference type="RefSeq" id="XP_009544496.1">
    <property type="nucleotide sequence ID" value="XM_009546201.1"/>
</dbReference>
<reference evidence="2 3" key="1">
    <citation type="journal article" date="2012" name="New Phytol.">
        <title>Insight into trade-off between wood decay and parasitism from the genome of a fungal forest pathogen.</title>
        <authorList>
            <person name="Olson A."/>
            <person name="Aerts A."/>
            <person name="Asiegbu F."/>
            <person name="Belbahri L."/>
            <person name="Bouzid O."/>
            <person name="Broberg A."/>
            <person name="Canback B."/>
            <person name="Coutinho P.M."/>
            <person name="Cullen D."/>
            <person name="Dalman K."/>
            <person name="Deflorio G."/>
            <person name="van Diepen L.T."/>
            <person name="Dunand C."/>
            <person name="Duplessis S."/>
            <person name="Durling M."/>
            <person name="Gonthier P."/>
            <person name="Grimwood J."/>
            <person name="Fossdal C.G."/>
            <person name="Hansson D."/>
            <person name="Henrissat B."/>
            <person name="Hietala A."/>
            <person name="Himmelstrand K."/>
            <person name="Hoffmeister D."/>
            <person name="Hogberg N."/>
            <person name="James T.Y."/>
            <person name="Karlsson M."/>
            <person name="Kohler A."/>
            <person name="Kues U."/>
            <person name="Lee Y.H."/>
            <person name="Lin Y.C."/>
            <person name="Lind M."/>
            <person name="Lindquist E."/>
            <person name="Lombard V."/>
            <person name="Lucas S."/>
            <person name="Lunden K."/>
            <person name="Morin E."/>
            <person name="Murat C."/>
            <person name="Park J."/>
            <person name="Raffaello T."/>
            <person name="Rouze P."/>
            <person name="Salamov A."/>
            <person name="Schmutz J."/>
            <person name="Solheim H."/>
            <person name="Stahlberg J."/>
            <person name="Velez H."/>
            <person name="de Vries R.P."/>
            <person name="Wiebenga A."/>
            <person name="Woodward S."/>
            <person name="Yakovlev I."/>
            <person name="Garbelotto M."/>
            <person name="Martin F."/>
            <person name="Grigoriev I.V."/>
            <person name="Stenlid J."/>
        </authorList>
    </citation>
    <scope>NUCLEOTIDE SEQUENCE [LARGE SCALE GENOMIC DNA]</scope>
    <source>
        <strain evidence="2 3">TC 32-1</strain>
    </source>
</reference>
<feature type="compositionally biased region" description="Polar residues" evidence="1">
    <location>
        <begin position="270"/>
        <end position="281"/>
    </location>
</feature>
<organism evidence="2 3">
    <name type="scientific">Heterobasidion irregulare (strain TC 32-1)</name>
    <dbReference type="NCBI Taxonomy" id="747525"/>
    <lineage>
        <taxon>Eukaryota</taxon>
        <taxon>Fungi</taxon>
        <taxon>Dikarya</taxon>
        <taxon>Basidiomycota</taxon>
        <taxon>Agaricomycotina</taxon>
        <taxon>Agaricomycetes</taxon>
        <taxon>Russulales</taxon>
        <taxon>Bondarzewiaceae</taxon>
        <taxon>Heterobasidion</taxon>
        <taxon>Heterobasidion annosum species complex</taxon>
    </lineage>
</organism>
<feature type="region of interest" description="Disordered" evidence="1">
    <location>
        <begin position="270"/>
        <end position="290"/>
    </location>
</feature>
<evidence type="ECO:0000313" key="3">
    <source>
        <dbReference type="Proteomes" id="UP000030671"/>
    </source>
</evidence>
<dbReference type="InParanoid" id="W4KGN6"/>
<keyword evidence="3" id="KW-1185">Reference proteome</keyword>
<evidence type="ECO:0000313" key="2">
    <source>
        <dbReference type="EMBL" id="ETW84869.1"/>
    </source>
</evidence>
<dbReference type="AlphaFoldDB" id="W4KGN6"/>
<proteinExistence type="predicted"/>
<dbReference type="Proteomes" id="UP000030671">
    <property type="component" value="Unassembled WGS sequence"/>
</dbReference>
<feature type="compositionally biased region" description="Basic and acidic residues" evidence="1">
    <location>
        <begin position="68"/>
        <end position="79"/>
    </location>
</feature>
<dbReference type="OrthoDB" id="10568229at2759"/>
<feature type="region of interest" description="Disordered" evidence="1">
    <location>
        <begin position="65"/>
        <end position="90"/>
    </location>
</feature>
<protein>
    <submittedName>
        <fullName evidence="2">Uncharacterized protein</fullName>
    </submittedName>
</protein>
<dbReference type="KEGG" id="hir:HETIRDRAFT_439366"/>
<sequence>MTIRSIPTSRILALTQFLFALMDPNPLKSPVMDEAAWMLERLTLLETSSALFPSQTAEDLMHMNTAGRPDEHCTGDMKDQKRRRRHGRPLSATASPYILPSILSSAISTDACPPTPNINPSCSFTLSAPPDSIPPLLNMSLPTVSSTDSIALTPTHITSVKTTPAQLYALGFVSDTSTELSTSKTHLGLGLYRECGTHLDGLGILPRRSDGAAHEEADVPSRIFLEEIYQSFSSPGSFSARSFGSSRDLSTTDELDDVFIEGGSLGSFTRNAMSGNGSSPMRTGRPAKRSRVCSVESQMRAFKWDYVRPTIASRAKSVKAEERDAEGTAKPLWRF</sequence>
<accession>W4KGN6</accession>
<name>W4KGN6_HETIT</name>
<dbReference type="EMBL" id="KI925456">
    <property type="protein sequence ID" value="ETW84869.1"/>
    <property type="molecule type" value="Genomic_DNA"/>
</dbReference>
<evidence type="ECO:0000256" key="1">
    <source>
        <dbReference type="SAM" id="MobiDB-lite"/>
    </source>
</evidence>
<gene>
    <name evidence="2" type="ORF">HETIRDRAFT_439366</name>
</gene>